<dbReference type="PANTHER" id="PTHR33116:SF77">
    <property type="entry name" value="RNA-DIRECTED DNA POLYMERASE"/>
    <property type="match status" value="1"/>
</dbReference>
<keyword evidence="1" id="KW-0695">RNA-directed DNA polymerase</keyword>
<keyword evidence="1" id="KW-0808">Transferase</keyword>
<keyword evidence="1" id="KW-0548">Nucleotidyltransferase</keyword>
<dbReference type="EMBL" id="BKCJ010007793">
    <property type="protein sequence ID" value="GEU79039.1"/>
    <property type="molecule type" value="Genomic_DNA"/>
</dbReference>
<comment type="caution">
    <text evidence="1">The sequence shown here is derived from an EMBL/GenBank/DDBJ whole genome shotgun (WGS) entry which is preliminary data.</text>
</comment>
<reference evidence="1" key="1">
    <citation type="journal article" date="2019" name="Sci. Rep.">
        <title>Draft genome of Tanacetum cinerariifolium, the natural source of mosquito coil.</title>
        <authorList>
            <person name="Yamashiro T."/>
            <person name="Shiraishi A."/>
            <person name="Satake H."/>
            <person name="Nakayama K."/>
        </authorList>
    </citation>
    <scope>NUCLEOTIDE SEQUENCE</scope>
</reference>
<dbReference type="GO" id="GO:0003964">
    <property type="term" value="F:RNA-directed DNA polymerase activity"/>
    <property type="evidence" value="ECO:0007669"/>
    <property type="project" value="UniProtKB-KW"/>
</dbReference>
<evidence type="ECO:0000313" key="1">
    <source>
        <dbReference type="EMBL" id="GEU79039.1"/>
    </source>
</evidence>
<organism evidence="1">
    <name type="scientific">Tanacetum cinerariifolium</name>
    <name type="common">Dalmatian daisy</name>
    <name type="synonym">Chrysanthemum cinerariifolium</name>
    <dbReference type="NCBI Taxonomy" id="118510"/>
    <lineage>
        <taxon>Eukaryota</taxon>
        <taxon>Viridiplantae</taxon>
        <taxon>Streptophyta</taxon>
        <taxon>Embryophyta</taxon>
        <taxon>Tracheophyta</taxon>
        <taxon>Spermatophyta</taxon>
        <taxon>Magnoliopsida</taxon>
        <taxon>eudicotyledons</taxon>
        <taxon>Gunneridae</taxon>
        <taxon>Pentapetalae</taxon>
        <taxon>asterids</taxon>
        <taxon>campanulids</taxon>
        <taxon>Asterales</taxon>
        <taxon>Asteraceae</taxon>
        <taxon>Asteroideae</taxon>
        <taxon>Anthemideae</taxon>
        <taxon>Anthemidinae</taxon>
        <taxon>Tanacetum</taxon>
    </lineage>
</organism>
<dbReference type="AlphaFoldDB" id="A0A6L2N072"/>
<dbReference type="PANTHER" id="PTHR33116">
    <property type="entry name" value="REVERSE TRANSCRIPTASE ZINC-BINDING DOMAIN-CONTAINING PROTEIN-RELATED-RELATED"/>
    <property type="match status" value="1"/>
</dbReference>
<gene>
    <name evidence="1" type="ORF">Tci_051017</name>
</gene>
<proteinExistence type="predicted"/>
<protein>
    <submittedName>
        <fullName evidence="1">Reverse transcriptase domain, reverse transcriptase zinc-binding domain protein</fullName>
    </submittedName>
</protein>
<name>A0A6L2N072_TANCI</name>
<sequence length="244" mass="27267">MADVANIGRAINCSYGSIPFNYPGLPVSKRMNKLDAWNGVVGKLSERLATWKINLLSIGGRLTLVKSVLGSLPLYHLSLFRAPTSVISLIEALRRNFFWVSKKLRKRKAISKIHDSDAGFETISGSGQKAGVWANIIGCCSKLNQMGISLNNHMVKKVSSGNQTRFWGDAWIKDIGPLKFCFSRLFALEMNTNYLVDDKWSLLDGVWQGIWAWSRQPCGRALDDLSVLSYLINGLVLDRSREDN</sequence>
<accession>A0A6L2N072</accession>